<keyword evidence="2" id="KW-0732">Signal</keyword>
<feature type="signal peptide" evidence="2">
    <location>
        <begin position="1"/>
        <end position="18"/>
    </location>
</feature>
<feature type="chain" id="PRO_5035935732" evidence="2">
    <location>
        <begin position="19"/>
        <end position="181"/>
    </location>
</feature>
<name>A0A8S1DI61_9INSE</name>
<feature type="transmembrane region" description="Helical" evidence="1">
    <location>
        <begin position="55"/>
        <end position="76"/>
    </location>
</feature>
<dbReference type="PANTHER" id="PTHR38640">
    <property type="entry name" value="GEO09659P1"/>
    <property type="match status" value="1"/>
</dbReference>
<sequence length="181" mass="19623">MACCICLLSTAILRITHDSQTVQFIMAEGKAAGPRSHCGRLGALGLRCPNKHNLLFFYAPAQGVVSFAGLAVNSANPRILQKLFPKKDLTSTLLACSTIGTGLYLYNRPHMQSAPTQFRLSYSVYGALLFNFGSLLLFAVAKSYLPENTNLATLVGLASCYSLVKVGTSYLDHIDSQLQKE</sequence>
<feature type="transmembrane region" description="Helical" evidence="1">
    <location>
        <begin position="88"/>
        <end position="106"/>
    </location>
</feature>
<proteinExistence type="predicted"/>
<reference evidence="3 4" key="1">
    <citation type="submission" date="2020-04" db="EMBL/GenBank/DDBJ databases">
        <authorList>
            <person name="Alioto T."/>
            <person name="Alioto T."/>
            <person name="Gomez Garrido J."/>
        </authorList>
    </citation>
    <scope>NUCLEOTIDE SEQUENCE [LARGE SCALE GENOMIC DNA]</scope>
</reference>
<dbReference type="AlphaFoldDB" id="A0A8S1DI61"/>
<dbReference type="OrthoDB" id="5915502at2759"/>
<feature type="transmembrane region" description="Helical" evidence="1">
    <location>
        <begin position="122"/>
        <end position="141"/>
    </location>
</feature>
<evidence type="ECO:0000256" key="1">
    <source>
        <dbReference type="SAM" id="Phobius"/>
    </source>
</evidence>
<organism evidence="3 4">
    <name type="scientific">Cloeon dipterum</name>
    <dbReference type="NCBI Taxonomy" id="197152"/>
    <lineage>
        <taxon>Eukaryota</taxon>
        <taxon>Metazoa</taxon>
        <taxon>Ecdysozoa</taxon>
        <taxon>Arthropoda</taxon>
        <taxon>Hexapoda</taxon>
        <taxon>Insecta</taxon>
        <taxon>Pterygota</taxon>
        <taxon>Palaeoptera</taxon>
        <taxon>Ephemeroptera</taxon>
        <taxon>Pisciforma</taxon>
        <taxon>Baetidae</taxon>
        <taxon>Cloeon</taxon>
    </lineage>
</organism>
<protein>
    <submittedName>
        <fullName evidence="3">Uncharacterized protein</fullName>
    </submittedName>
</protein>
<evidence type="ECO:0000313" key="4">
    <source>
        <dbReference type="Proteomes" id="UP000494165"/>
    </source>
</evidence>
<dbReference type="Proteomes" id="UP000494165">
    <property type="component" value="Unassembled WGS sequence"/>
</dbReference>
<dbReference type="PANTHER" id="PTHR38640:SF1">
    <property type="entry name" value="GEO09659P1"/>
    <property type="match status" value="1"/>
</dbReference>
<dbReference type="EMBL" id="CADEPI010000215">
    <property type="protein sequence ID" value="CAB3380729.1"/>
    <property type="molecule type" value="Genomic_DNA"/>
</dbReference>
<evidence type="ECO:0000313" key="3">
    <source>
        <dbReference type="EMBL" id="CAB3380729.1"/>
    </source>
</evidence>
<accession>A0A8S1DI61</accession>
<keyword evidence="1" id="KW-1133">Transmembrane helix</keyword>
<keyword evidence="4" id="KW-1185">Reference proteome</keyword>
<gene>
    <name evidence="3" type="ORF">CLODIP_2_CD06456</name>
</gene>
<keyword evidence="1" id="KW-0812">Transmembrane</keyword>
<evidence type="ECO:0000256" key="2">
    <source>
        <dbReference type="SAM" id="SignalP"/>
    </source>
</evidence>
<comment type="caution">
    <text evidence="3">The sequence shown here is derived from an EMBL/GenBank/DDBJ whole genome shotgun (WGS) entry which is preliminary data.</text>
</comment>
<keyword evidence="1" id="KW-0472">Membrane</keyword>